<dbReference type="Proteomes" id="UP001519460">
    <property type="component" value="Unassembled WGS sequence"/>
</dbReference>
<sequence>MRLLDSNSRLIDTRQKPVAERNIVRSPVGPGKAMCLGTPKIFLESWKSWKGGSVTK</sequence>
<evidence type="ECO:0000313" key="1">
    <source>
        <dbReference type="EMBL" id="KAK7508571.1"/>
    </source>
</evidence>
<reference evidence="1 2" key="1">
    <citation type="journal article" date="2023" name="Sci. Data">
        <title>Genome assembly of the Korean intertidal mud-creeper Batillaria attramentaria.</title>
        <authorList>
            <person name="Patra A.K."/>
            <person name="Ho P.T."/>
            <person name="Jun S."/>
            <person name="Lee S.J."/>
            <person name="Kim Y."/>
            <person name="Won Y.J."/>
        </authorList>
    </citation>
    <scope>NUCLEOTIDE SEQUENCE [LARGE SCALE GENOMIC DNA]</scope>
    <source>
        <strain evidence="1">Wonlab-2016</strain>
    </source>
</reference>
<comment type="caution">
    <text evidence="1">The sequence shown here is derived from an EMBL/GenBank/DDBJ whole genome shotgun (WGS) entry which is preliminary data.</text>
</comment>
<proteinExistence type="predicted"/>
<dbReference type="AlphaFoldDB" id="A0ABD0MBE8"/>
<organism evidence="1 2">
    <name type="scientific">Batillaria attramentaria</name>
    <dbReference type="NCBI Taxonomy" id="370345"/>
    <lineage>
        <taxon>Eukaryota</taxon>
        <taxon>Metazoa</taxon>
        <taxon>Spiralia</taxon>
        <taxon>Lophotrochozoa</taxon>
        <taxon>Mollusca</taxon>
        <taxon>Gastropoda</taxon>
        <taxon>Caenogastropoda</taxon>
        <taxon>Sorbeoconcha</taxon>
        <taxon>Cerithioidea</taxon>
        <taxon>Batillariidae</taxon>
        <taxon>Batillaria</taxon>
    </lineage>
</organism>
<name>A0ABD0MBE8_9CAEN</name>
<keyword evidence="2" id="KW-1185">Reference proteome</keyword>
<feature type="non-terminal residue" evidence="1">
    <location>
        <position position="56"/>
    </location>
</feature>
<evidence type="ECO:0000313" key="2">
    <source>
        <dbReference type="Proteomes" id="UP001519460"/>
    </source>
</evidence>
<protein>
    <submittedName>
        <fullName evidence="1">Uncharacterized protein</fullName>
    </submittedName>
</protein>
<accession>A0ABD0MBE8</accession>
<gene>
    <name evidence="1" type="ORF">BaRGS_00000137</name>
</gene>
<dbReference type="EMBL" id="JACVVK020000001">
    <property type="protein sequence ID" value="KAK7508571.1"/>
    <property type="molecule type" value="Genomic_DNA"/>
</dbReference>